<feature type="domain" description="POTRA" evidence="10">
    <location>
        <begin position="46"/>
        <end position="113"/>
    </location>
</feature>
<evidence type="ECO:0000256" key="6">
    <source>
        <dbReference type="ARBA" id="ARBA00023136"/>
    </source>
</evidence>
<sequence length="787" mass="86739">MTNGLSGDEPRRPARAGRVGVSLAAMAVALSTAFTALPEPAAAQNYTFNSVSIEGNQRIEPGTILSYAGIARGETVSAAELNDAYQRILASGLFESVEIVPQGGTLVIRVVEYPTINRIAFEGNQRLDDEALAAIVESQSRRVYSPSTAEADANSIAEAYVTEGRIAARVTPKLIRRSENRVDLVFEVFEGGVSEVERIGFVGNDAYSDRRLRRVLETKQAGLLRAIIRSDTFIEDRIQFDRQLLEDFYSSRGYVDFRITGVNAELSEERDGYFITFNVEEGQQFAFGDVTVESDLPEVDVAKFQDAIRLRSGRTYSPSHVETEIARLERLAVQEGLNFVRVDPRISRNERDLTLDVSFVLTRGERIFVERIDIEGNTTTLDRVVRRQFDTVEGDPFNPRAIRQAAERIRALGYFANANVEAREGSTPQQVIVDVDVEEQPTGAISFGGSYSTTSGFGAAISFSESNFLGRGQKLSLGVNTASSASSYNFNFIEPAFLGRDVEFGIALNYTETDNQYSEYDTGTGIFRPSFGFPISDNTRLTLRYTARYTDIRNASDGDAGQIIQYEEGLGERVDSELGYTLSYDTRRTGLNPNAGVLLEFGQDFGGLGGDTNYVRTNMRAVAQTLVLNEEVTLRAAVEAGALNYTSGVSRVTDRFLLSDSTFRGFEYGGIGPREYDGPSDVDDAVGGNFFAVARFEAEFPVGLPEEYGVTGGLFYDVGSVWGLSDDTVDQTSNSILYEDASLRHVVGFSVFWDSALGPLRLNFSQPLKKEDRDREQNFSLSISTEF</sequence>
<dbReference type="Pfam" id="PF01103">
    <property type="entry name" value="Omp85"/>
    <property type="match status" value="1"/>
</dbReference>
<dbReference type="InterPro" id="IPR034746">
    <property type="entry name" value="POTRA"/>
</dbReference>
<evidence type="ECO:0000256" key="9">
    <source>
        <dbReference type="NCBIfam" id="TIGR03303"/>
    </source>
</evidence>
<dbReference type="InterPro" id="IPR023707">
    <property type="entry name" value="OM_assembly_BamA"/>
</dbReference>
<dbReference type="PIRSF" id="PIRSF006076">
    <property type="entry name" value="OM_assembly_OMP85"/>
    <property type="match status" value="1"/>
</dbReference>
<evidence type="ECO:0000313" key="11">
    <source>
        <dbReference type="EMBL" id="EPX78153.1"/>
    </source>
</evidence>
<evidence type="ECO:0000256" key="1">
    <source>
        <dbReference type="ARBA" id="ARBA00004370"/>
    </source>
</evidence>
<proteinExistence type="inferred from homology"/>
<organism evidence="11 12">
    <name type="scientific">Salipiger mucosus DSM 16094</name>
    <dbReference type="NCBI Taxonomy" id="1123237"/>
    <lineage>
        <taxon>Bacteria</taxon>
        <taxon>Pseudomonadati</taxon>
        <taxon>Pseudomonadota</taxon>
        <taxon>Alphaproteobacteria</taxon>
        <taxon>Rhodobacterales</taxon>
        <taxon>Roseobacteraceae</taxon>
        <taxon>Salipiger</taxon>
    </lineage>
</organism>
<dbReference type="RefSeq" id="WP_021120688.1">
    <property type="nucleotide sequence ID" value="NZ_KE557280.1"/>
</dbReference>
<dbReference type="GO" id="GO:0009279">
    <property type="term" value="C:cell outer membrane"/>
    <property type="evidence" value="ECO:0007669"/>
    <property type="project" value="UniProtKB-SubCell"/>
</dbReference>
<evidence type="ECO:0000259" key="10">
    <source>
        <dbReference type="PROSITE" id="PS51779"/>
    </source>
</evidence>
<accession>S9QF18</accession>
<dbReference type="GO" id="GO:0043165">
    <property type="term" value="P:Gram-negative-bacterium-type cell outer membrane assembly"/>
    <property type="evidence" value="ECO:0007669"/>
    <property type="project" value="UniProtKB-UniRule"/>
</dbReference>
<evidence type="ECO:0000313" key="12">
    <source>
        <dbReference type="Proteomes" id="UP000015347"/>
    </source>
</evidence>
<name>S9QF18_9RHOB</name>
<keyword evidence="4 8" id="KW-0732">Signal</keyword>
<dbReference type="eggNOG" id="COG4775">
    <property type="taxonomic scope" value="Bacteria"/>
</dbReference>
<keyword evidence="6 8" id="KW-0472">Membrane</keyword>
<dbReference type="Pfam" id="PF07244">
    <property type="entry name" value="POTRA"/>
    <property type="match status" value="4"/>
</dbReference>
<dbReference type="InterPro" id="IPR000184">
    <property type="entry name" value="Bac_surfAg_D15"/>
</dbReference>
<dbReference type="OrthoDB" id="9803054at2"/>
<dbReference type="HOGENOM" id="CLU_007664_1_2_5"/>
<comment type="subcellular location">
    <subcellularLocation>
        <location evidence="8">Cell outer membrane</location>
    </subcellularLocation>
    <subcellularLocation>
        <location evidence="1">Membrane</location>
    </subcellularLocation>
</comment>
<keyword evidence="12" id="KW-1185">Reference proteome</keyword>
<dbReference type="Proteomes" id="UP000015347">
    <property type="component" value="Unassembled WGS sequence"/>
</dbReference>
<keyword evidence="7 8" id="KW-0998">Cell outer membrane</keyword>
<evidence type="ECO:0000256" key="7">
    <source>
        <dbReference type="ARBA" id="ARBA00023237"/>
    </source>
</evidence>
<keyword evidence="2 8" id="KW-1134">Transmembrane beta strand</keyword>
<comment type="subunit">
    <text evidence="8">Part of the Bam complex.</text>
</comment>
<dbReference type="STRING" id="1123237.Salmuc_04500"/>
<evidence type="ECO:0000256" key="4">
    <source>
        <dbReference type="ARBA" id="ARBA00022729"/>
    </source>
</evidence>
<dbReference type="InterPro" id="IPR010827">
    <property type="entry name" value="BamA/TamA_POTRA"/>
</dbReference>
<dbReference type="PANTHER" id="PTHR12815:SF23">
    <property type="entry name" value="OUTER MEMBRANE PROTEIN ASSEMBLY FACTOR BAMA"/>
    <property type="match status" value="1"/>
</dbReference>
<feature type="domain" description="POTRA" evidence="10">
    <location>
        <begin position="367"/>
        <end position="440"/>
    </location>
</feature>
<evidence type="ECO:0000256" key="5">
    <source>
        <dbReference type="ARBA" id="ARBA00022737"/>
    </source>
</evidence>
<protein>
    <recommendedName>
        <fullName evidence="8 9">Outer membrane protein assembly factor BamA</fullName>
    </recommendedName>
</protein>
<dbReference type="InterPro" id="IPR039910">
    <property type="entry name" value="D15-like"/>
</dbReference>
<feature type="domain" description="POTRA" evidence="10">
    <location>
        <begin position="114"/>
        <end position="191"/>
    </location>
</feature>
<comment type="caution">
    <text evidence="11">The sequence shown here is derived from an EMBL/GenBank/DDBJ whole genome shotgun (WGS) entry which is preliminary data.</text>
</comment>
<keyword evidence="5 8" id="KW-0677">Repeat</keyword>
<dbReference type="GO" id="GO:0051205">
    <property type="term" value="P:protein insertion into membrane"/>
    <property type="evidence" value="ECO:0007669"/>
    <property type="project" value="UniProtKB-UniRule"/>
</dbReference>
<dbReference type="PROSITE" id="PS51779">
    <property type="entry name" value="POTRA"/>
    <property type="match status" value="3"/>
</dbReference>
<gene>
    <name evidence="8" type="primary">bamA</name>
    <name evidence="11" type="ORF">Salmuc_04500</name>
</gene>
<dbReference type="EMBL" id="APVH01000041">
    <property type="protein sequence ID" value="EPX78153.1"/>
    <property type="molecule type" value="Genomic_DNA"/>
</dbReference>
<comment type="function">
    <text evidence="8">Part of the outer membrane protein assembly complex, which is involved in assembly and insertion of beta-barrel proteins into the outer membrane.</text>
</comment>
<reference evidence="12" key="1">
    <citation type="journal article" date="2014" name="Stand. Genomic Sci.">
        <title>Genome sequence of the exopolysaccharide-producing Salipiger mucosus type strain (DSM 16094(T)), a moderately halophilic member of the Roseobacter clade.</title>
        <authorList>
            <person name="Riedel T."/>
            <person name="Spring S."/>
            <person name="Fiebig A."/>
            <person name="Petersen J."/>
            <person name="Kyrpides N.C."/>
            <person name="Goker M."/>
            <person name="Klenk H.P."/>
        </authorList>
    </citation>
    <scope>NUCLEOTIDE SEQUENCE [LARGE SCALE GENOMIC DNA]</scope>
    <source>
        <strain evidence="12">DSM 16094</strain>
    </source>
</reference>
<dbReference type="Gene3D" id="3.10.20.310">
    <property type="entry name" value="membrane protein fhac"/>
    <property type="match status" value="5"/>
</dbReference>
<evidence type="ECO:0000256" key="2">
    <source>
        <dbReference type="ARBA" id="ARBA00022452"/>
    </source>
</evidence>
<dbReference type="AlphaFoldDB" id="S9QF18"/>
<comment type="similarity">
    <text evidence="8">Belongs to the BamA family.</text>
</comment>
<dbReference type="HAMAP" id="MF_01430">
    <property type="entry name" value="OM_assembly_BamA"/>
    <property type="match status" value="1"/>
</dbReference>
<keyword evidence="3 8" id="KW-0812">Transmembrane</keyword>
<dbReference type="PANTHER" id="PTHR12815">
    <property type="entry name" value="SORTING AND ASSEMBLY MACHINERY SAMM50 PROTEIN FAMILY MEMBER"/>
    <property type="match status" value="1"/>
</dbReference>
<dbReference type="NCBIfam" id="TIGR03303">
    <property type="entry name" value="OM_YaeT"/>
    <property type="match status" value="1"/>
</dbReference>
<evidence type="ECO:0000256" key="8">
    <source>
        <dbReference type="HAMAP-Rule" id="MF_01430"/>
    </source>
</evidence>
<dbReference type="Gene3D" id="2.40.160.50">
    <property type="entry name" value="membrane protein fhac: a member of the omp85/tpsb transporter family"/>
    <property type="match status" value="1"/>
</dbReference>
<evidence type="ECO:0000256" key="3">
    <source>
        <dbReference type="ARBA" id="ARBA00022692"/>
    </source>
</evidence>